<dbReference type="PANTHER" id="PTHR13099:SF0">
    <property type="entry name" value="NADH DEHYDROGENASE [UBIQUINONE] 1 SUBUNIT C2-RELATED"/>
    <property type="match status" value="1"/>
</dbReference>
<evidence type="ECO:0000256" key="6">
    <source>
        <dbReference type="ARBA" id="ARBA00022792"/>
    </source>
</evidence>
<dbReference type="AlphaFoldDB" id="A0A3P9IJ31"/>
<evidence type="ECO:0000256" key="9">
    <source>
        <dbReference type="ARBA" id="ARBA00023128"/>
    </source>
</evidence>
<dbReference type="Proteomes" id="UP000265200">
    <property type="component" value="Chromosome 13"/>
</dbReference>
<evidence type="ECO:0000256" key="1">
    <source>
        <dbReference type="ARBA" id="ARBA00004298"/>
    </source>
</evidence>
<dbReference type="Ensembl" id="ENSORLT00015028949.1">
    <property type="protein sequence ID" value="ENSORLP00015019878.1"/>
    <property type="gene ID" value="ENSORLG00015020954.1"/>
</dbReference>
<accession>A0A3P9IJ31</accession>
<dbReference type="GO" id="GO:0006120">
    <property type="term" value="P:mitochondrial electron transport, NADH to ubiquinone"/>
    <property type="evidence" value="ECO:0007669"/>
    <property type="project" value="InterPro"/>
</dbReference>
<dbReference type="InterPro" id="IPR009423">
    <property type="entry name" value="NDUC2"/>
</dbReference>
<comment type="subcellular location">
    <subcellularLocation>
        <location evidence="1">Mitochondrion inner membrane</location>
        <topology evidence="1">Single-pass membrane protein</topology>
        <orientation evidence="1">Matrix side</orientation>
    </subcellularLocation>
</comment>
<keyword evidence="9" id="KW-0496">Mitochondrion</keyword>
<dbReference type="GO" id="GO:0005743">
    <property type="term" value="C:mitochondrial inner membrane"/>
    <property type="evidence" value="ECO:0007669"/>
    <property type="project" value="UniProtKB-SubCell"/>
</dbReference>
<reference evidence="12 13" key="2">
    <citation type="submission" date="2017-04" db="EMBL/GenBank/DDBJ databases">
        <title>CpG methylation of centromeres and impact of large insertions on vertebrate speciation.</title>
        <authorList>
            <person name="Ichikawa K."/>
            <person name="Yoshimura J."/>
            <person name="Morishita S."/>
        </authorList>
    </citation>
    <scope>NUCLEOTIDE SEQUENCE</scope>
    <source>
        <strain evidence="12 13">HSOK</strain>
    </source>
</reference>
<keyword evidence="6" id="KW-0999">Mitochondrion inner membrane</keyword>
<evidence type="ECO:0000256" key="8">
    <source>
        <dbReference type="ARBA" id="ARBA00022989"/>
    </source>
</evidence>
<reference evidence="12" key="3">
    <citation type="submission" date="2025-08" db="UniProtKB">
        <authorList>
            <consortium name="Ensembl"/>
        </authorList>
    </citation>
    <scope>IDENTIFICATION</scope>
    <source>
        <strain evidence="12">HSOK</strain>
    </source>
</reference>
<evidence type="ECO:0000256" key="3">
    <source>
        <dbReference type="ARBA" id="ARBA00022448"/>
    </source>
</evidence>
<evidence type="ECO:0000313" key="13">
    <source>
        <dbReference type="Proteomes" id="UP000265200"/>
    </source>
</evidence>
<reference key="1">
    <citation type="journal article" date="2007" name="Nature">
        <title>The medaka draft genome and insights into vertebrate genome evolution.</title>
        <authorList>
            <person name="Kasahara M."/>
            <person name="Naruse K."/>
            <person name="Sasaki S."/>
            <person name="Nakatani Y."/>
            <person name="Qu W."/>
            <person name="Ahsan B."/>
            <person name="Yamada T."/>
            <person name="Nagayasu Y."/>
            <person name="Doi K."/>
            <person name="Kasai Y."/>
            <person name="Jindo T."/>
            <person name="Kobayashi D."/>
            <person name="Shimada A."/>
            <person name="Toyoda A."/>
            <person name="Kuroki Y."/>
            <person name="Fujiyama A."/>
            <person name="Sasaki T."/>
            <person name="Shimizu A."/>
            <person name="Asakawa S."/>
            <person name="Shimizu N."/>
            <person name="Hashimoto S."/>
            <person name="Yang J."/>
            <person name="Lee Y."/>
            <person name="Matsushima K."/>
            <person name="Sugano S."/>
            <person name="Sakaizumi M."/>
            <person name="Narita T."/>
            <person name="Ohishi K."/>
            <person name="Haga S."/>
            <person name="Ohta F."/>
            <person name="Nomoto H."/>
            <person name="Nogata K."/>
            <person name="Morishita T."/>
            <person name="Endo T."/>
            <person name="Shin-I T."/>
            <person name="Takeda H."/>
            <person name="Morishita S."/>
            <person name="Kohara Y."/>
        </authorList>
    </citation>
    <scope>NUCLEOTIDE SEQUENCE [LARGE SCALE GENOMIC DNA]</scope>
    <source>
        <strain>Hd-rR</strain>
    </source>
</reference>
<keyword evidence="7" id="KW-0249">Electron transport</keyword>
<feature type="signal peptide" evidence="11">
    <location>
        <begin position="1"/>
        <end position="20"/>
    </location>
</feature>
<comment type="similarity">
    <text evidence="2">Belongs to the complex I NDUFC2 subunit family.</text>
</comment>
<name>A0A3P9IJ31_ORYLA</name>
<keyword evidence="10" id="KW-0472">Membrane</keyword>
<evidence type="ECO:0000256" key="4">
    <source>
        <dbReference type="ARBA" id="ARBA00022660"/>
    </source>
</evidence>
<reference evidence="12" key="4">
    <citation type="submission" date="2025-09" db="UniProtKB">
        <authorList>
            <consortium name="Ensembl"/>
        </authorList>
    </citation>
    <scope>IDENTIFICATION</scope>
    <source>
        <strain evidence="12">HSOK</strain>
    </source>
</reference>
<dbReference type="PANTHER" id="PTHR13099">
    <property type="entry name" value="NADH-UBIQUINONE OXIDOREDUCTASE SUBUNIT B14.5B"/>
    <property type="match status" value="1"/>
</dbReference>
<keyword evidence="11" id="KW-0732">Signal</keyword>
<keyword evidence="4" id="KW-0679">Respiratory chain</keyword>
<keyword evidence="5" id="KW-0812">Transmembrane</keyword>
<evidence type="ECO:0000256" key="7">
    <source>
        <dbReference type="ARBA" id="ARBA00022982"/>
    </source>
</evidence>
<keyword evidence="8" id="KW-1133">Transmembrane helix</keyword>
<feature type="chain" id="PRO_5018326756" evidence="11">
    <location>
        <begin position="21"/>
        <end position="169"/>
    </location>
</feature>
<organism evidence="12 13">
    <name type="scientific">Oryzias latipes</name>
    <name type="common">Japanese rice fish</name>
    <name type="synonym">Japanese killifish</name>
    <dbReference type="NCBI Taxonomy" id="8090"/>
    <lineage>
        <taxon>Eukaryota</taxon>
        <taxon>Metazoa</taxon>
        <taxon>Chordata</taxon>
        <taxon>Craniata</taxon>
        <taxon>Vertebrata</taxon>
        <taxon>Euteleostomi</taxon>
        <taxon>Actinopterygii</taxon>
        <taxon>Neopterygii</taxon>
        <taxon>Teleostei</taxon>
        <taxon>Neoteleostei</taxon>
        <taxon>Acanthomorphata</taxon>
        <taxon>Ovalentaria</taxon>
        <taxon>Atherinomorphae</taxon>
        <taxon>Beloniformes</taxon>
        <taxon>Adrianichthyidae</taxon>
        <taxon>Oryziinae</taxon>
        <taxon>Oryzias</taxon>
    </lineage>
</organism>
<evidence type="ECO:0000256" key="11">
    <source>
        <dbReference type="SAM" id="SignalP"/>
    </source>
</evidence>
<keyword evidence="3" id="KW-0813">Transport</keyword>
<dbReference type="Pfam" id="PF06374">
    <property type="entry name" value="NDUF_C2"/>
    <property type="match status" value="1"/>
</dbReference>
<proteinExistence type="inferred from homology"/>
<evidence type="ECO:0000256" key="5">
    <source>
        <dbReference type="ARBA" id="ARBA00022692"/>
    </source>
</evidence>
<evidence type="ECO:0000313" key="12">
    <source>
        <dbReference type="Ensembl" id="ENSORLP00015019878.1"/>
    </source>
</evidence>
<evidence type="ECO:0000256" key="10">
    <source>
        <dbReference type="ARBA" id="ARBA00023136"/>
    </source>
</evidence>
<evidence type="ECO:0000256" key="2">
    <source>
        <dbReference type="ARBA" id="ARBA00008674"/>
    </source>
</evidence>
<sequence>MPLMLTLLGTLLLLSCFARAFYSVHVLDFLQEVIVEERFCGRTDPRSKQSCILQDILAIMGSVADDKKYLPPPGIVNRNSVWLAGIGWFTAVLHNAINHRPPLKAGVHRQFLFTTIGWFLGYHLTKHENYTYAKLDRDMNEYVKLHPEKFQAKEKKTFAEIVEPFHPVR</sequence>
<protein>
    <submittedName>
        <fullName evidence="12">NADH:ubiquinone oxidoreductase subunit C2</fullName>
    </submittedName>
</protein>